<feature type="compositionally biased region" description="Basic residues" evidence="7">
    <location>
        <begin position="119"/>
        <end position="144"/>
    </location>
</feature>
<gene>
    <name evidence="11" type="primary">LOC105263865</name>
</gene>
<dbReference type="InterPro" id="IPR001881">
    <property type="entry name" value="EGF-like_Ca-bd_dom"/>
</dbReference>
<dbReference type="RefSeq" id="XP_011298647.1">
    <property type="nucleotide sequence ID" value="XM_011300345.1"/>
</dbReference>
<feature type="domain" description="Sushi" evidence="9">
    <location>
        <begin position="691"/>
        <end position="762"/>
    </location>
</feature>
<proteinExistence type="predicted"/>
<evidence type="ECO:0000259" key="9">
    <source>
        <dbReference type="PROSITE" id="PS50923"/>
    </source>
</evidence>
<dbReference type="Pfam" id="PF02494">
    <property type="entry name" value="HYR"/>
    <property type="match status" value="1"/>
</dbReference>
<dbReference type="InterPro" id="IPR018097">
    <property type="entry name" value="EGF_Ca-bd_CS"/>
</dbReference>
<dbReference type="Pfam" id="PF14670">
    <property type="entry name" value="FXa_inhibition"/>
    <property type="match status" value="1"/>
</dbReference>
<organism evidence="10 11">
    <name type="scientific">Fopius arisanus</name>
    <dbReference type="NCBI Taxonomy" id="64838"/>
    <lineage>
        <taxon>Eukaryota</taxon>
        <taxon>Metazoa</taxon>
        <taxon>Ecdysozoa</taxon>
        <taxon>Arthropoda</taxon>
        <taxon>Hexapoda</taxon>
        <taxon>Insecta</taxon>
        <taxon>Pterygota</taxon>
        <taxon>Neoptera</taxon>
        <taxon>Endopterygota</taxon>
        <taxon>Hymenoptera</taxon>
        <taxon>Apocrita</taxon>
        <taxon>Ichneumonoidea</taxon>
        <taxon>Braconidae</taxon>
        <taxon>Opiinae</taxon>
        <taxon>Fopius</taxon>
    </lineage>
</organism>
<dbReference type="PROSITE" id="PS50825">
    <property type="entry name" value="HYR"/>
    <property type="match status" value="1"/>
</dbReference>
<dbReference type="AlphaFoldDB" id="A0A9R1TWL7"/>
<evidence type="ECO:0000256" key="2">
    <source>
        <dbReference type="ARBA" id="ARBA00022729"/>
    </source>
</evidence>
<dbReference type="Pfam" id="PF12662">
    <property type="entry name" value="cEGF"/>
    <property type="match status" value="1"/>
</dbReference>
<keyword evidence="2" id="KW-0732">Signal</keyword>
<keyword evidence="3" id="KW-0677">Repeat</keyword>
<dbReference type="PANTHER" id="PTHR24034">
    <property type="entry name" value="EGF-LIKE DOMAIN-CONTAINING PROTEIN"/>
    <property type="match status" value="1"/>
</dbReference>
<dbReference type="SMART" id="SM00181">
    <property type="entry name" value="EGF"/>
    <property type="match status" value="5"/>
</dbReference>
<accession>A0A9R1TWL7</accession>
<dbReference type="InterPro" id="IPR049883">
    <property type="entry name" value="NOTCH1_EGF-like"/>
</dbReference>
<sequence length="923" mass="104933">MFSRRINAVIVRVNYMVFMITAFNAPFGFCQNIEHRDKPTTSRYQVNSQLSWNDLHDFESPREQLIWDTILSNERKHSSAALKTSSTLPLNKSPIDTLTNHFDDYSKVPDHNINFTPRRSNKRRKNDYRNHKKYKHLRGRKYFTKSRTNEQDESLRRTDEELNRDYRRSRPHERSQSERLKSRNEENSLPALSAEDFSQLFNNSRVNRSHWDFSNSLNQKKLERNMEMILTRNLEKEIMKMRQERPFALMKTDEKITELSLRKNEILEHEKGSGESGEIINSHRENTLAVDDNQLNNYDQFKRLDSDINGRNIDRINLSDNFPRDTESAPAGNDSGGDGKLLGVGNLESLGDLSCMNGTFVPAPYIPHGVIKYVKSSKPEHEYLEADYECITGFTMSSNNTRLLCKNREWLGEQPLCTRKPDELCLHLECEHICAVDNGLAKCSCHKGFNLLGNKCIDVNECERQNGNCQYMCVNIVGSYRCECPKGMKYGDDKFTCIDVDECSENNGRGACQDRCRNTEGGYICSCEGLPGGVLSADNHTCQTAGHCSDNNAGCSHTCLSTAGRIFCLCPDGFVLQDDWKTCQDIDECAVAELQTEVCRYGCINTPGSYRCADPLELKDQPDIEKWRNECPRGYRASSMVTCLDINECLDNNGGCDEVCENTEGSYFCACNGDEKMVSSDGRSCIEINAISCPPVNPVKRGTLICSRQGDDNTWQPYRAVNQPGTKCYLKCPRNYQLLGEYQITCHGNGDWEGPQNADCVKYPKPRLECPEDVIAELSPGQNEVFVKFNQPSTDLDWFRNVKSKPSWGKRLEANLQLGLHIVTFFARHPVSKKQSSCTLRIIVKEGEPPKVYNCPEGVTGRNGSIITWDEPVFTDNVKVTQVTNNQSPERTFDIGQWKITYNASDDAGWSTLCSFTVSIHQQ</sequence>
<protein>
    <submittedName>
        <fullName evidence="11">Uncharacterized protein isoform X1</fullName>
    </submittedName>
</protein>
<evidence type="ECO:0000313" key="11">
    <source>
        <dbReference type="RefSeq" id="XP_011298647.1"/>
    </source>
</evidence>
<dbReference type="CDD" id="cd00054">
    <property type="entry name" value="EGF_CA"/>
    <property type="match status" value="3"/>
</dbReference>
<dbReference type="InterPro" id="IPR003410">
    <property type="entry name" value="HYR_dom"/>
</dbReference>
<dbReference type="PROSITE" id="PS01187">
    <property type="entry name" value="EGF_CA"/>
    <property type="match status" value="3"/>
</dbReference>
<dbReference type="InterPro" id="IPR000436">
    <property type="entry name" value="Sushi_SCR_CCP_dom"/>
</dbReference>
<reference evidence="11" key="1">
    <citation type="submission" date="2025-08" db="UniProtKB">
        <authorList>
            <consortium name="RefSeq"/>
        </authorList>
    </citation>
    <scope>IDENTIFICATION</scope>
    <source>
        <strain evidence="11">USDA-PBARC FA_bdor</strain>
        <tissue evidence="11">Whole organism</tissue>
    </source>
</reference>
<name>A0A9R1TWL7_9HYME</name>
<dbReference type="PANTHER" id="PTHR24034:SF209">
    <property type="entry name" value="EGF-LIKE DOMAIN-CONTAINING PROTEIN"/>
    <property type="match status" value="1"/>
</dbReference>
<evidence type="ECO:0000259" key="8">
    <source>
        <dbReference type="PROSITE" id="PS50825"/>
    </source>
</evidence>
<dbReference type="SUPFAM" id="SSF57184">
    <property type="entry name" value="Growth factor receptor domain"/>
    <property type="match status" value="1"/>
</dbReference>
<dbReference type="FunFam" id="2.10.25.10:FF:000005">
    <property type="entry name" value="Fibrillin 2"/>
    <property type="match status" value="1"/>
</dbReference>
<dbReference type="SMART" id="SM00179">
    <property type="entry name" value="EGF_CA"/>
    <property type="match status" value="5"/>
</dbReference>
<dbReference type="OrthoDB" id="10045365at2759"/>
<feature type="domain" description="HYR" evidence="8">
    <location>
        <begin position="845"/>
        <end position="922"/>
    </location>
</feature>
<evidence type="ECO:0000256" key="3">
    <source>
        <dbReference type="ARBA" id="ARBA00022737"/>
    </source>
</evidence>
<evidence type="ECO:0000256" key="7">
    <source>
        <dbReference type="SAM" id="MobiDB-lite"/>
    </source>
</evidence>
<evidence type="ECO:0000256" key="1">
    <source>
        <dbReference type="ARBA" id="ARBA00022536"/>
    </source>
</evidence>
<evidence type="ECO:0000256" key="4">
    <source>
        <dbReference type="ARBA" id="ARBA00023157"/>
    </source>
</evidence>
<keyword evidence="6" id="KW-0768">Sushi</keyword>
<keyword evidence="5" id="KW-0325">Glycoprotein</keyword>
<dbReference type="SMART" id="SM00032">
    <property type="entry name" value="CCP"/>
    <property type="match status" value="2"/>
</dbReference>
<dbReference type="InterPro" id="IPR026823">
    <property type="entry name" value="cEGF"/>
</dbReference>
<keyword evidence="10" id="KW-1185">Reference proteome</keyword>
<feature type="region of interest" description="Disordered" evidence="7">
    <location>
        <begin position="102"/>
        <end position="187"/>
    </location>
</feature>
<evidence type="ECO:0000256" key="6">
    <source>
        <dbReference type="PROSITE-ProRule" id="PRU00302"/>
    </source>
</evidence>
<dbReference type="FunFam" id="2.10.25.10:FF:000037">
    <property type="entry name" value="Signal peptide, CUB domain and EGF-like domain-containing 2"/>
    <property type="match status" value="1"/>
</dbReference>
<comment type="caution">
    <text evidence="6">Lacks conserved residue(s) required for the propagation of feature annotation.</text>
</comment>
<dbReference type="GeneID" id="105263865"/>
<dbReference type="PROSITE" id="PS50923">
    <property type="entry name" value="SUSHI"/>
    <property type="match status" value="1"/>
</dbReference>
<evidence type="ECO:0000256" key="5">
    <source>
        <dbReference type="ARBA" id="ARBA00023180"/>
    </source>
</evidence>
<dbReference type="CDD" id="cd00033">
    <property type="entry name" value="CCP"/>
    <property type="match status" value="1"/>
</dbReference>
<dbReference type="PRINTS" id="PR00907">
    <property type="entry name" value="THRMBOMODULN"/>
</dbReference>
<dbReference type="Proteomes" id="UP000694866">
    <property type="component" value="Unplaced"/>
</dbReference>
<dbReference type="GO" id="GO:0005509">
    <property type="term" value="F:calcium ion binding"/>
    <property type="evidence" value="ECO:0007669"/>
    <property type="project" value="InterPro"/>
</dbReference>
<feature type="compositionally biased region" description="Basic and acidic residues" evidence="7">
    <location>
        <begin position="147"/>
        <end position="186"/>
    </location>
</feature>
<keyword evidence="4" id="KW-1015">Disulfide bond</keyword>
<keyword evidence="1" id="KW-0245">EGF-like domain</keyword>
<dbReference type="SUPFAM" id="SSF57535">
    <property type="entry name" value="Complement control module/SCR domain"/>
    <property type="match status" value="2"/>
</dbReference>
<dbReference type="Gene3D" id="2.10.25.10">
    <property type="entry name" value="Laminin"/>
    <property type="match status" value="6"/>
</dbReference>
<dbReference type="KEGG" id="fas:105263865"/>
<dbReference type="SUPFAM" id="SSF57196">
    <property type="entry name" value="EGF/Laminin"/>
    <property type="match status" value="2"/>
</dbReference>
<dbReference type="InterPro" id="IPR050751">
    <property type="entry name" value="ECM_structural_protein"/>
</dbReference>
<dbReference type="InterPro" id="IPR009030">
    <property type="entry name" value="Growth_fac_rcpt_cys_sf"/>
</dbReference>
<dbReference type="InterPro" id="IPR000742">
    <property type="entry name" value="EGF"/>
</dbReference>
<dbReference type="InterPro" id="IPR035976">
    <property type="entry name" value="Sushi/SCR/CCP_sf"/>
</dbReference>
<dbReference type="Pfam" id="PF07645">
    <property type="entry name" value="EGF_CA"/>
    <property type="match status" value="2"/>
</dbReference>
<dbReference type="Pfam" id="PF00084">
    <property type="entry name" value="Sushi"/>
    <property type="match status" value="2"/>
</dbReference>
<evidence type="ECO:0000313" key="10">
    <source>
        <dbReference type="Proteomes" id="UP000694866"/>
    </source>
</evidence>
<dbReference type="Gene3D" id="2.10.70.10">
    <property type="entry name" value="Complement Module, domain 1"/>
    <property type="match status" value="1"/>
</dbReference>